<protein>
    <recommendedName>
        <fullName evidence="2">beta-glucosidase</fullName>
        <ecNumber evidence="2">3.2.1.21</ecNumber>
    </recommendedName>
</protein>
<sequence length="366" mass="41693">MLPEKFRLWRGYGFVPDRGGLECLRYTHTHPERVFDHSSGDEADDSYHRFRDDVRLMEDLGVGFYSHVNADGIRYYNALIDELTRKGLLPVVTMYHWDLPQSLQDLGGWTNPIVADYFVDYARVLFDSFGDRVRFWLTFNEPTSFCGDGYGGNDAPGGRSSGFEDYLCGHNGSFDFMGVNHYTTHVVAAGRGRAGPQPSFEDDVGVNLMQRDDWPKSNSTWLRVWTFITIQPTSSYNNPLVVITENGVSLEPGIHDPKRVQYISSYLKALHAAILSDGCRVAGYTYWSLMDNFEWMRGYSSYNNPLVVITENGVSLEPGIHDPKRVQYISSYLKALHAAILSDGCRVAGYTYWSLMDNFEWMRGYS</sequence>
<dbReference type="Proteomes" id="UP000037510">
    <property type="component" value="Unassembled WGS sequence"/>
</dbReference>
<evidence type="ECO:0000313" key="8">
    <source>
        <dbReference type="Proteomes" id="UP000037510"/>
    </source>
</evidence>
<name>A0A0L7LQ81_OPEBR</name>
<reference evidence="7 8" key="1">
    <citation type="journal article" date="2015" name="Genome Biol. Evol.">
        <title>The genome of winter moth (Operophtera brumata) provides a genomic perspective on sexual dimorphism and phenology.</title>
        <authorList>
            <person name="Derks M.F."/>
            <person name="Smit S."/>
            <person name="Salis L."/>
            <person name="Schijlen E."/>
            <person name="Bossers A."/>
            <person name="Mateman C."/>
            <person name="Pijl A.S."/>
            <person name="de Ridder D."/>
            <person name="Groenen M.A."/>
            <person name="Visser M.E."/>
            <person name="Megens H.J."/>
        </authorList>
    </citation>
    <scope>NUCLEOTIDE SEQUENCE [LARGE SCALE GENOMIC DNA]</scope>
    <source>
        <strain evidence="7">WM2013NL</strain>
        <tissue evidence="7">Head and thorax</tissue>
    </source>
</reference>
<keyword evidence="3" id="KW-0378">Hydrolase</keyword>
<dbReference type="PANTHER" id="PTHR10353">
    <property type="entry name" value="GLYCOSYL HYDROLASE"/>
    <property type="match status" value="1"/>
</dbReference>
<evidence type="ECO:0000313" key="7">
    <source>
        <dbReference type="EMBL" id="KOB77602.1"/>
    </source>
</evidence>
<organism evidence="7 8">
    <name type="scientific">Operophtera brumata</name>
    <name type="common">Winter moth</name>
    <name type="synonym">Phalaena brumata</name>
    <dbReference type="NCBI Taxonomy" id="104452"/>
    <lineage>
        <taxon>Eukaryota</taxon>
        <taxon>Metazoa</taxon>
        <taxon>Ecdysozoa</taxon>
        <taxon>Arthropoda</taxon>
        <taxon>Hexapoda</taxon>
        <taxon>Insecta</taxon>
        <taxon>Pterygota</taxon>
        <taxon>Neoptera</taxon>
        <taxon>Endopterygota</taxon>
        <taxon>Lepidoptera</taxon>
        <taxon>Glossata</taxon>
        <taxon>Ditrysia</taxon>
        <taxon>Geometroidea</taxon>
        <taxon>Geometridae</taxon>
        <taxon>Larentiinae</taxon>
        <taxon>Operophtera</taxon>
    </lineage>
</organism>
<comment type="similarity">
    <text evidence="1 6">Belongs to the glycosyl hydrolase 1 family.</text>
</comment>
<dbReference type="GO" id="GO:0008422">
    <property type="term" value="F:beta-glucosidase activity"/>
    <property type="evidence" value="ECO:0007669"/>
    <property type="project" value="TreeGrafter"/>
</dbReference>
<evidence type="ECO:0000256" key="6">
    <source>
        <dbReference type="RuleBase" id="RU003690"/>
    </source>
</evidence>
<evidence type="ECO:0000256" key="1">
    <source>
        <dbReference type="ARBA" id="ARBA00010838"/>
    </source>
</evidence>
<comment type="caution">
    <text evidence="7">The sequence shown here is derived from an EMBL/GenBank/DDBJ whole genome shotgun (WGS) entry which is preliminary data.</text>
</comment>
<dbReference type="PRINTS" id="PR00131">
    <property type="entry name" value="GLHYDRLASE1"/>
</dbReference>
<feature type="active site" description="Nucleophile" evidence="5">
    <location>
        <position position="311"/>
    </location>
</feature>
<dbReference type="AlphaFoldDB" id="A0A0L7LQ81"/>
<evidence type="ECO:0000256" key="4">
    <source>
        <dbReference type="ARBA" id="ARBA00023295"/>
    </source>
</evidence>
<dbReference type="PANTHER" id="PTHR10353:SF36">
    <property type="entry name" value="LP05116P"/>
    <property type="match status" value="1"/>
</dbReference>
<accession>A0A0L7LQ81</accession>
<evidence type="ECO:0000256" key="2">
    <source>
        <dbReference type="ARBA" id="ARBA00012744"/>
    </source>
</evidence>
<dbReference type="InterPro" id="IPR017853">
    <property type="entry name" value="GH"/>
</dbReference>
<keyword evidence="4" id="KW-0326">Glycosidase</keyword>
<evidence type="ECO:0000256" key="5">
    <source>
        <dbReference type="PROSITE-ProRule" id="PRU10055"/>
    </source>
</evidence>
<dbReference type="Gene3D" id="3.20.20.80">
    <property type="entry name" value="Glycosidases"/>
    <property type="match status" value="3"/>
</dbReference>
<dbReference type="GO" id="GO:0005975">
    <property type="term" value="P:carbohydrate metabolic process"/>
    <property type="evidence" value="ECO:0007669"/>
    <property type="project" value="InterPro"/>
</dbReference>
<dbReference type="Pfam" id="PF00232">
    <property type="entry name" value="Glyco_hydro_1"/>
    <property type="match status" value="2"/>
</dbReference>
<dbReference type="PROSITE" id="PS00572">
    <property type="entry name" value="GLYCOSYL_HYDROL_F1_1"/>
    <property type="match status" value="2"/>
</dbReference>
<dbReference type="InterPro" id="IPR001360">
    <property type="entry name" value="Glyco_hydro_1"/>
</dbReference>
<dbReference type="SUPFAM" id="SSF51445">
    <property type="entry name" value="(Trans)glycosidases"/>
    <property type="match status" value="2"/>
</dbReference>
<dbReference type="InterPro" id="IPR018120">
    <property type="entry name" value="Glyco_hydro_1_AS"/>
</dbReference>
<feature type="active site" description="Nucleophile" evidence="5">
    <location>
        <position position="245"/>
    </location>
</feature>
<dbReference type="EMBL" id="JTDY01000346">
    <property type="protein sequence ID" value="KOB77602.1"/>
    <property type="molecule type" value="Genomic_DNA"/>
</dbReference>
<keyword evidence="8" id="KW-1185">Reference proteome</keyword>
<dbReference type="STRING" id="104452.A0A0L7LQ81"/>
<gene>
    <name evidence="7" type="ORF">OBRU01_03826</name>
</gene>
<proteinExistence type="inferred from homology"/>
<dbReference type="EC" id="3.2.1.21" evidence="2"/>
<evidence type="ECO:0000256" key="3">
    <source>
        <dbReference type="ARBA" id="ARBA00022801"/>
    </source>
</evidence>